<protein>
    <submittedName>
        <fullName evidence="2">Membrane protein</fullName>
    </submittedName>
</protein>
<evidence type="ECO:0000313" key="2">
    <source>
        <dbReference type="EMBL" id="GHD04011.1"/>
    </source>
</evidence>
<dbReference type="PANTHER" id="PTHR37951">
    <property type="entry name" value="CYTOPLASMIC PROTEIN-RELATED"/>
    <property type="match status" value="1"/>
</dbReference>
<dbReference type="RefSeq" id="WP_189690969.1">
    <property type="nucleotide sequence ID" value="NZ_BMYK01000047.1"/>
</dbReference>
<accession>A0ABQ3GGX0</accession>
<comment type="caution">
    <text evidence="2">The sequence shown here is derived from an EMBL/GenBank/DDBJ whole genome shotgun (WGS) entry which is preliminary data.</text>
</comment>
<dbReference type="Proteomes" id="UP000626210">
    <property type="component" value="Unassembled WGS sequence"/>
</dbReference>
<dbReference type="NCBIfam" id="TIGR03363">
    <property type="entry name" value="VI_chp_8"/>
    <property type="match status" value="1"/>
</dbReference>
<evidence type="ECO:0000259" key="1">
    <source>
        <dbReference type="Pfam" id="PF06812"/>
    </source>
</evidence>
<feature type="domain" description="ImpA N-terminal" evidence="1">
    <location>
        <begin position="10"/>
        <end position="131"/>
    </location>
</feature>
<dbReference type="Pfam" id="PF06812">
    <property type="entry name" value="ImpA_N"/>
    <property type="match status" value="1"/>
</dbReference>
<keyword evidence="3" id="KW-1185">Reference proteome</keyword>
<organism evidence="2 3">
    <name type="scientific">Pseudorhodoferax aquiterrae</name>
    <dbReference type="NCBI Taxonomy" id="747304"/>
    <lineage>
        <taxon>Bacteria</taxon>
        <taxon>Pseudomonadati</taxon>
        <taxon>Pseudomonadota</taxon>
        <taxon>Betaproteobacteria</taxon>
        <taxon>Burkholderiales</taxon>
        <taxon>Comamonadaceae</taxon>
    </lineage>
</organism>
<sequence length="333" mass="34655">MPTLDIDALLTPLAGDAPCGPALDHDDAFQALERAAAGTPEQQYGTKLIAATPPDWPAVHRHALALAARTRDLRVAVWLTRSAAHAEGLVGMVQGLQLLQGLLERHWPLVHPQLDASEGDDPTARTNAILPLHRPEGLADLRRAALGPGRQAVTVRDIELAFGNGAPLPAEPVPTAEGLLPAIAAAQAQQPALATAMQAGLAAVRGMAAALDERLGAGRSPELKALQALLQAVALAGQRAQGQAAAAAPVQEAAPAAAAAAAVPPPGAIASREDAIRLLQKVSEWIERNEPTNPAPLFIQRAQRLMTKNFLEIIRDLAPDSAGQIEKLAGSPK</sequence>
<proteinExistence type="predicted"/>
<dbReference type="EMBL" id="BMYK01000047">
    <property type="protein sequence ID" value="GHD04011.1"/>
    <property type="molecule type" value="Genomic_DNA"/>
</dbReference>
<dbReference type="InterPro" id="IPR010657">
    <property type="entry name" value="ImpA_N"/>
</dbReference>
<evidence type="ECO:0000313" key="3">
    <source>
        <dbReference type="Proteomes" id="UP000626210"/>
    </source>
</evidence>
<name>A0ABQ3GGX0_9BURK</name>
<gene>
    <name evidence="2" type="ORF">GCM10007320_64590</name>
</gene>
<reference evidence="3" key="1">
    <citation type="journal article" date="2019" name="Int. J. Syst. Evol. Microbiol.">
        <title>The Global Catalogue of Microorganisms (GCM) 10K type strain sequencing project: providing services to taxonomists for standard genome sequencing and annotation.</title>
        <authorList>
            <consortium name="The Broad Institute Genomics Platform"/>
            <consortium name="The Broad Institute Genome Sequencing Center for Infectious Disease"/>
            <person name="Wu L."/>
            <person name="Ma J."/>
        </authorList>
    </citation>
    <scope>NUCLEOTIDE SEQUENCE [LARGE SCALE GENOMIC DNA]</scope>
    <source>
        <strain evidence="3">KCTC 23314</strain>
    </source>
</reference>
<dbReference type="InterPro" id="IPR017740">
    <property type="entry name" value="TssA-like"/>
</dbReference>
<dbReference type="PANTHER" id="PTHR37951:SF1">
    <property type="entry name" value="TYPE VI SECRETION SYSTEM COMPONENT TSSA1"/>
    <property type="match status" value="1"/>
</dbReference>